<organism evidence="1 2">
    <name type="scientific">Elysia crispata</name>
    <name type="common">lettuce slug</name>
    <dbReference type="NCBI Taxonomy" id="231223"/>
    <lineage>
        <taxon>Eukaryota</taxon>
        <taxon>Metazoa</taxon>
        <taxon>Spiralia</taxon>
        <taxon>Lophotrochozoa</taxon>
        <taxon>Mollusca</taxon>
        <taxon>Gastropoda</taxon>
        <taxon>Heterobranchia</taxon>
        <taxon>Euthyneura</taxon>
        <taxon>Panpulmonata</taxon>
        <taxon>Sacoglossa</taxon>
        <taxon>Placobranchoidea</taxon>
        <taxon>Plakobranchidae</taxon>
        <taxon>Elysia</taxon>
    </lineage>
</organism>
<evidence type="ECO:0000313" key="2">
    <source>
        <dbReference type="Proteomes" id="UP001283361"/>
    </source>
</evidence>
<gene>
    <name evidence="1" type="ORF">RRG08_044252</name>
</gene>
<name>A0AAE1CNT9_9GAST</name>
<sequence length="156" mass="17227">MSCRFIQPDTYTCFGNFGSRPELETHAGSQTISTAQHGITELGATWDHRAWINIGSHSPSWDHRAWINMGHTAQHGIIEVVSTWDHRACVKMGHTAQHGIIENLKTSQNREFLSKCPCHFGTGSVGLAENVLLKFDDHVWPVGGALGSPLTMVCHI</sequence>
<keyword evidence="2" id="KW-1185">Reference proteome</keyword>
<comment type="caution">
    <text evidence="1">The sequence shown here is derived from an EMBL/GenBank/DDBJ whole genome shotgun (WGS) entry which is preliminary data.</text>
</comment>
<evidence type="ECO:0000313" key="1">
    <source>
        <dbReference type="EMBL" id="KAK3721244.1"/>
    </source>
</evidence>
<dbReference type="AlphaFoldDB" id="A0AAE1CNT9"/>
<reference evidence="1" key="1">
    <citation type="journal article" date="2023" name="G3 (Bethesda)">
        <title>A reference genome for the long-term kleptoplast-retaining sea slug Elysia crispata morphotype clarki.</title>
        <authorList>
            <person name="Eastman K.E."/>
            <person name="Pendleton A.L."/>
            <person name="Shaikh M.A."/>
            <person name="Suttiyut T."/>
            <person name="Ogas R."/>
            <person name="Tomko P."/>
            <person name="Gavelis G."/>
            <person name="Widhalm J.R."/>
            <person name="Wisecaver J.H."/>
        </authorList>
    </citation>
    <scope>NUCLEOTIDE SEQUENCE</scope>
    <source>
        <strain evidence="1">ECLA1</strain>
    </source>
</reference>
<dbReference type="EMBL" id="JAWDGP010007400">
    <property type="protein sequence ID" value="KAK3721244.1"/>
    <property type="molecule type" value="Genomic_DNA"/>
</dbReference>
<dbReference type="Proteomes" id="UP001283361">
    <property type="component" value="Unassembled WGS sequence"/>
</dbReference>
<accession>A0AAE1CNT9</accession>
<protein>
    <submittedName>
        <fullName evidence="1">Uncharacterized protein</fullName>
    </submittedName>
</protein>
<proteinExistence type="predicted"/>